<protein>
    <submittedName>
        <fullName evidence="2">Putative acyltransferase</fullName>
    </submittedName>
</protein>
<evidence type="ECO:0000259" key="1">
    <source>
        <dbReference type="PROSITE" id="PS51186"/>
    </source>
</evidence>
<evidence type="ECO:0000313" key="3">
    <source>
        <dbReference type="Proteomes" id="UP000037267"/>
    </source>
</evidence>
<proteinExistence type="predicted"/>
<gene>
    <name evidence="2" type="ORF">CLPU_8c00390</name>
</gene>
<reference evidence="3" key="1">
    <citation type="submission" date="2015-07" db="EMBL/GenBank/DDBJ databases">
        <title>Draft genome sequence of the purine-degrading Gottschalkia purinilyticum DSM 1384 (formerly Clostridium purinilyticum).</title>
        <authorList>
            <person name="Poehlein A."/>
            <person name="Schiel-Bengelsdorf B."/>
            <person name="Bengelsdorf F.R."/>
            <person name="Daniel R."/>
            <person name="Duerre P."/>
        </authorList>
    </citation>
    <scope>NUCLEOTIDE SEQUENCE [LARGE SCALE GENOMIC DNA]</scope>
    <source>
        <strain evidence="3">DSM 1384</strain>
    </source>
</reference>
<dbReference type="GO" id="GO:0016747">
    <property type="term" value="F:acyltransferase activity, transferring groups other than amino-acyl groups"/>
    <property type="evidence" value="ECO:0007669"/>
    <property type="project" value="InterPro"/>
</dbReference>
<sequence length="147" mass="17481">MQWEIKTFQDLEILELYNIIKERIDVFVVEQNCPYTECDNKDIEAFHLMLKDKDNIIAYLRILPKGVSYEEVSLGRIMVSDGYRGEGYAKEMMLKAIKFVEEEMEETKIRISAQNYLVDFYKSFGFNIVSDIYLEDSIPHVEMFYEK</sequence>
<dbReference type="Pfam" id="PF13673">
    <property type="entry name" value="Acetyltransf_10"/>
    <property type="match status" value="1"/>
</dbReference>
<keyword evidence="3" id="KW-1185">Reference proteome</keyword>
<dbReference type="OrthoDB" id="9796171at2"/>
<feature type="domain" description="N-acetyltransferase" evidence="1">
    <location>
        <begin position="6"/>
        <end position="147"/>
    </location>
</feature>
<dbReference type="AlphaFoldDB" id="A0A0L0W9R4"/>
<dbReference type="EMBL" id="LGSS01000008">
    <property type="protein sequence ID" value="KNF08274.1"/>
    <property type="molecule type" value="Genomic_DNA"/>
</dbReference>
<dbReference type="PROSITE" id="PS51186">
    <property type="entry name" value="GNAT"/>
    <property type="match status" value="1"/>
</dbReference>
<dbReference type="SUPFAM" id="SSF55729">
    <property type="entry name" value="Acyl-CoA N-acyltransferases (Nat)"/>
    <property type="match status" value="1"/>
</dbReference>
<dbReference type="STRING" id="1503.CLPU_8c00390"/>
<accession>A0A0L0W9R4</accession>
<keyword evidence="2" id="KW-0808">Transferase</keyword>
<name>A0A0L0W9R4_GOTPU</name>
<dbReference type="RefSeq" id="WP_050355376.1">
    <property type="nucleotide sequence ID" value="NZ_LGSS01000008.1"/>
</dbReference>
<keyword evidence="2" id="KW-0012">Acyltransferase</keyword>
<dbReference type="Proteomes" id="UP000037267">
    <property type="component" value="Unassembled WGS sequence"/>
</dbReference>
<organism evidence="2 3">
    <name type="scientific">Gottschalkia purinilytica</name>
    <name type="common">Clostridium purinilyticum</name>
    <dbReference type="NCBI Taxonomy" id="1503"/>
    <lineage>
        <taxon>Bacteria</taxon>
        <taxon>Bacillati</taxon>
        <taxon>Bacillota</taxon>
        <taxon>Tissierellia</taxon>
        <taxon>Tissierellales</taxon>
        <taxon>Gottschalkiaceae</taxon>
        <taxon>Gottschalkia</taxon>
    </lineage>
</organism>
<dbReference type="InterPro" id="IPR000182">
    <property type="entry name" value="GNAT_dom"/>
</dbReference>
<dbReference type="InterPro" id="IPR016181">
    <property type="entry name" value="Acyl_CoA_acyltransferase"/>
</dbReference>
<dbReference type="Gene3D" id="3.40.630.30">
    <property type="match status" value="1"/>
</dbReference>
<evidence type="ECO:0000313" key="2">
    <source>
        <dbReference type="EMBL" id="KNF08274.1"/>
    </source>
</evidence>
<dbReference type="PATRIC" id="fig|1503.3.peg.3178"/>
<dbReference type="CDD" id="cd04301">
    <property type="entry name" value="NAT_SF"/>
    <property type="match status" value="1"/>
</dbReference>
<comment type="caution">
    <text evidence="2">The sequence shown here is derived from an EMBL/GenBank/DDBJ whole genome shotgun (WGS) entry which is preliminary data.</text>
</comment>